<evidence type="ECO:0000256" key="2">
    <source>
        <dbReference type="ARBA" id="ARBA00023125"/>
    </source>
</evidence>
<comment type="caution">
    <text evidence="6">The sequence shown here is derived from an EMBL/GenBank/DDBJ whole genome shotgun (WGS) entry which is preliminary data.</text>
</comment>
<dbReference type="EMBL" id="JBHMAA010000019">
    <property type="protein sequence ID" value="MFB9950755.1"/>
    <property type="molecule type" value="Genomic_DNA"/>
</dbReference>
<feature type="domain" description="HTH gntR-type" evidence="5">
    <location>
        <begin position="22"/>
        <end position="89"/>
    </location>
</feature>
<dbReference type="PRINTS" id="PR00033">
    <property type="entry name" value="HTHASNC"/>
</dbReference>
<name>A0ABV6AN66_9HYPH</name>
<reference evidence="6 7" key="1">
    <citation type="submission" date="2024-09" db="EMBL/GenBank/DDBJ databases">
        <authorList>
            <person name="Sun Q."/>
            <person name="Mori K."/>
        </authorList>
    </citation>
    <scope>NUCLEOTIDE SEQUENCE [LARGE SCALE GENOMIC DNA]</scope>
    <source>
        <strain evidence="6 7">TBRC 4938</strain>
    </source>
</reference>
<evidence type="ECO:0000256" key="4">
    <source>
        <dbReference type="SAM" id="MobiDB-lite"/>
    </source>
</evidence>
<accession>A0ABV6AN66</accession>
<sequence length="244" mass="27049">MTRKTSAASGLKPGKSERAQGKDLPSNIYDLIRQQIRHGTLAIGERVTEQELAARFGVSRTPVRDAIARLEADGLLTNEPRRGLTVTQLSHQQIVEVYNMREILEGSAARLAAQAASDMELATLADINEREKENLSDFDVLRDLNRNFHHMIMLAAHNRYLLRSAEQMSGTMSVLPSLLDHEGRARLAAAEHQAIVEALLHRDRDAAEAAARAHVRASQKHRMIMRLQSPEIAGVVAGEVQDND</sequence>
<evidence type="ECO:0000259" key="5">
    <source>
        <dbReference type="PROSITE" id="PS50949"/>
    </source>
</evidence>
<dbReference type="Proteomes" id="UP001589692">
    <property type="component" value="Unassembled WGS sequence"/>
</dbReference>
<proteinExistence type="predicted"/>
<dbReference type="Gene3D" id="1.10.10.10">
    <property type="entry name" value="Winged helix-like DNA-binding domain superfamily/Winged helix DNA-binding domain"/>
    <property type="match status" value="1"/>
</dbReference>
<dbReference type="PANTHER" id="PTHR43537:SF49">
    <property type="entry name" value="TRANSCRIPTIONAL REGULATORY PROTEIN"/>
    <property type="match status" value="1"/>
</dbReference>
<keyword evidence="1" id="KW-0805">Transcription regulation</keyword>
<dbReference type="SMART" id="SM00345">
    <property type="entry name" value="HTH_GNTR"/>
    <property type="match status" value="1"/>
</dbReference>
<dbReference type="InterPro" id="IPR036390">
    <property type="entry name" value="WH_DNA-bd_sf"/>
</dbReference>
<gene>
    <name evidence="6" type="ORF">ACFFP0_18035</name>
</gene>
<dbReference type="SMART" id="SM00895">
    <property type="entry name" value="FCD"/>
    <property type="match status" value="1"/>
</dbReference>
<dbReference type="Gene3D" id="1.20.120.530">
    <property type="entry name" value="GntR ligand-binding domain-like"/>
    <property type="match status" value="1"/>
</dbReference>
<dbReference type="SUPFAM" id="SSF46785">
    <property type="entry name" value="Winged helix' DNA-binding domain"/>
    <property type="match status" value="1"/>
</dbReference>
<keyword evidence="3" id="KW-0804">Transcription</keyword>
<evidence type="ECO:0000313" key="6">
    <source>
        <dbReference type="EMBL" id="MFB9950755.1"/>
    </source>
</evidence>
<organism evidence="6 7">
    <name type="scientific">Rhizobium puerariae</name>
    <dbReference type="NCBI Taxonomy" id="1585791"/>
    <lineage>
        <taxon>Bacteria</taxon>
        <taxon>Pseudomonadati</taxon>
        <taxon>Pseudomonadota</taxon>
        <taxon>Alphaproteobacteria</taxon>
        <taxon>Hyphomicrobiales</taxon>
        <taxon>Rhizobiaceae</taxon>
        <taxon>Rhizobium/Agrobacterium group</taxon>
        <taxon>Rhizobium</taxon>
    </lineage>
</organism>
<dbReference type="InterPro" id="IPR011711">
    <property type="entry name" value="GntR_C"/>
</dbReference>
<dbReference type="PROSITE" id="PS50949">
    <property type="entry name" value="HTH_GNTR"/>
    <property type="match status" value="1"/>
</dbReference>
<dbReference type="Pfam" id="PF07729">
    <property type="entry name" value="FCD"/>
    <property type="match status" value="1"/>
</dbReference>
<dbReference type="CDD" id="cd07377">
    <property type="entry name" value="WHTH_GntR"/>
    <property type="match status" value="1"/>
</dbReference>
<feature type="region of interest" description="Disordered" evidence="4">
    <location>
        <begin position="1"/>
        <end position="23"/>
    </location>
</feature>
<dbReference type="SUPFAM" id="SSF48008">
    <property type="entry name" value="GntR ligand-binding domain-like"/>
    <property type="match status" value="1"/>
</dbReference>
<evidence type="ECO:0000256" key="3">
    <source>
        <dbReference type="ARBA" id="ARBA00023163"/>
    </source>
</evidence>
<dbReference type="InterPro" id="IPR000524">
    <property type="entry name" value="Tscrpt_reg_HTH_GntR"/>
</dbReference>
<dbReference type="PANTHER" id="PTHR43537">
    <property type="entry name" value="TRANSCRIPTIONAL REGULATOR, GNTR FAMILY"/>
    <property type="match status" value="1"/>
</dbReference>
<dbReference type="PRINTS" id="PR00035">
    <property type="entry name" value="HTHGNTR"/>
</dbReference>
<dbReference type="Pfam" id="PF00392">
    <property type="entry name" value="GntR"/>
    <property type="match status" value="1"/>
</dbReference>
<keyword evidence="2" id="KW-0238">DNA-binding</keyword>
<keyword evidence="7" id="KW-1185">Reference proteome</keyword>
<dbReference type="InterPro" id="IPR036388">
    <property type="entry name" value="WH-like_DNA-bd_sf"/>
</dbReference>
<protein>
    <submittedName>
        <fullName evidence="6">GntR family transcriptional regulator</fullName>
    </submittedName>
</protein>
<evidence type="ECO:0000313" key="7">
    <source>
        <dbReference type="Proteomes" id="UP001589692"/>
    </source>
</evidence>
<dbReference type="InterPro" id="IPR000485">
    <property type="entry name" value="AsnC-type_HTH_dom"/>
</dbReference>
<evidence type="ECO:0000256" key="1">
    <source>
        <dbReference type="ARBA" id="ARBA00023015"/>
    </source>
</evidence>
<dbReference type="InterPro" id="IPR008920">
    <property type="entry name" value="TF_FadR/GntR_C"/>
</dbReference>